<dbReference type="InterPro" id="IPR050204">
    <property type="entry name" value="AraC_XylS_family_regulators"/>
</dbReference>
<keyword evidence="3" id="KW-0804">Transcription</keyword>
<dbReference type="SUPFAM" id="SSF46689">
    <property type="entry name" value="Homeodomain-like"/>
    <property type="match status" value="1"/>
</dbReference>
<dbReference type="PROSITE" id="PS01124">
    <property type="entry name" value="HTH_ARAC_FAMILY_2"/>
    <property type="match status" value="1"/>
</dbReference>
<dbReference type="InterPro" id="IPR018060">
    <property type="entry name" value="HTH_AraC"/>
</dbReference>
<proteinExistence type="predicted"/>
<dbReference type="Gene3D" id="3.10.180.10">
    <property type="entry name" value="2,3-Dihydroxybiphenyl 1,2-Dioxygenase, domain 1"/>
    <property type="match status" value="1"/>
</dbReference>
<organism evidence="6 7">
    <name type="scientific">Jannaschia pohangensis</name>
    <dbReference type="NCBI Taxonomy" id="390807"/>
    <lineage>
        <taxon>Bacteria</taxon>
        <taxon>Pseudomonadati</taxon>
        <taxon>Pseudomonadota</taxon>
        <taxon>Alphaproteobacteria</taxon>
        <taxon>Rhodobacterales</taxon>
        <taxon>Roseobacteraceae</taxon>
        <taxon>Jannaschia</taxon>
    </lineage>
</organism>
<dbReference type="InterPro" id="IPR004360">
    <property type="entry name" value="Glyas_Fos-R_dOase_dom"/>
</dbReference>
<keyword evidence="1" id="KW-0805">Transcription regulation</keyword>
<dbReference type="SUPFAM" id="SSF54593">
    <property type="entry name" value="Glyoxalase/Bleomycin resistance protein/Dihydroxybiphenyl dioxygenase"/>
    <property type="match status" value="1"/>
</dbReference>
<sequence>MIWRGEAWVPVLSGPGLTPCDSRGTEWIGVRLPPEAGGTLPPEIRAGGILRGDEALAAMPSLRDMTGPEHLLHVVANLGAHRTVPSWCRSALAALRAGNRPGAVAREAGVSPRAFRRSLVQATGLTPNTIAALGRFHRALLLIRAGVPLAEVAIAAGFADQPHLTRACRRWGGFTPGRMPDLALPHLPACPDLLFKTDHGAGFRLILTDRGPEMKFGYTILYVADVPAMLTFWEAAFGLTRKMLHESNLYGELDTGDTTLAFAADEMIAMNGLDLRPNRAADQSAAIEVALVCDTPAKAWAQAVAAGAEGLKPTEEKPWGQIVGYVRDPNGIVVEICSPVG</sequence>
<dbReference type="InterPro" id="IPR009057">
    <property type="entry name" value="Homeodomain-like_sf"/>
</dbReference>
<evidence type="ECO:0000256" key="2">
    <source>
        <dbReference type="ARBA" id="ARBA00023125"/>
    </source>
</evidence>
<dbReference type="InterPro" id="IPR037523">
    <property type="entry name" value="VOC_core"/>
</dbReference>
<evidence type="ECO:0000256" key="3">
    <source>
        <dbReference type="ARBA" id="ARBA00023163"/>
    </source>
</evidence>
<evidence type="ECO:0000313" key="7">
    <source>
        <dbReference type="Proteomes" id="UP000199110"/>
    </source>
</evidence>
<evidence type="ECO:0000313" key="6">
    <source>
        <dbReference type="EMBL" id="SFJ75023.1"/>
    </source>
</evidence>
<feature type="domain" description="VOC" evidence="5">
    <location>
        <begin position="215"/>
        <end position="339"/>
    </location>
</feature>
<keyword evidence="7" id="KW-1185">Reference proteome</keyword>
<dbReference type="OrthoDB" id="9798430at2"/>
<dbReference type="GO" id="GO:0003700">
    <property type="term" value="F:DNA-binding transcription factor activity"/>
    <property type="evidence" value="ECO:0007669"/>
    <property type="project" value="InterPro"/>
</dbReference>
<dbReference type="PANTHER" id="PTHR46796">
    <property type="entry name" value="HTH-TYPE TRANSCRIPTIONAL ACTIVATOR RHAS-RELATED"/>
    <property type="match status" value="1"/>
</dbReference>
<dbReference type="InterPro" id="IPR029068">
    <property type="entry name" value="Glyas_Bleomycin-R_OHBP_Dase"/>
</dbReference>
<gene>
    <name evidence="6" type="ORF">SAMN04488095_3558</name>
</gene>
<dbReference type="RefSeq" id="WP_092784169.1">
    <property type="nucleotide sequence ID" value="NZ_FORA01000006.1"/>
</dbReference>
<evidence type="ECO:0000259" key="5">
    <source>
        <dbReference type="PROSITE" id="PS51819"/>
    </source>
</evidence>
<keyword evidence="2 6" id="KW-0238">DNA-binding</keyword>
<dbReference type="SMART" id="SM00342">
    <property type="entry name" value="HTH_ARAC"/>
    <property type="match status" value="1"/>
</dbReference>
<dbReference type="AlphaFoldDB" id="A0A1I3TX22"/>
<dbReference type="Pfam" id="PF12833">
    <property type="entry name" value="HTH_18"/>
    <property type="match status" value="1"/>
</dbReference>
<reference evidence="6 7" key="1">
    <citation type="submission" date="2016-10" db="EMBL/GenBank/DDBJ databases">
        <authorList>
            <person name="de Groot N.N."/>
        </authorList>
    </citation>
    <scope>NUCLEOTIDE SEQUENCE [LARGE SCALE GENOMIC DNA]</scope>
    <source>
        <strain evidence="6 7">DSM 19073</strain>
    </source>
</reference>
<dbReference type="Proteomes" id="UP000199110">
    <property type="component" value="Unassembled WGS sequence"/>
</dbReference>
<accession>A0A1I3TX22</accession>
<dbReference type="Pfam" id="PF00903">
    <property type="entry name" value="Glyoxalase"/>
    <property type="match status" value="1"/>
</dbReference>
<evidence type="ECO:0000256" key="1">
    <source>
        <dbReference type="ARBA" id="ARBA00023015"/>
    </source>
</evidence>
<dbReference type="EMBL" id="FORA01000006">
    <property type="protein sequence ID" value="SFJ75023.1"/>
    <property type="molecule type" value="Genomic_DNA"/>
</dbReference>
<name>A0A1I3TX22_9RHOB</name>
<dbReference type="STRING" id="390807.SAMN04488095_3558"/>
<dbReference type="Gene3D" id="1.10.10.60">
    <property type="entry name" value="Homeodomain-like"/>
    <property type="match status" value="1"/>
</dbReference>
<feature type="domain" description="HTH araC/xylS-type" evidence="4">
    <location>
        <begin position="104"/>
        <end position="182"/>
    </location>
</feature>
<dbReference type="GO" id="GO:0043565">
    <property type="term" value="F:sequence-specific DNA binding"/>
    <property type="evidence" value="ECO:0007669"/>
    <property type="project" value="InterPro"/>
</dbReference>
<protein>
    <submittedName>
        <fullName evidence="6">AraC-type DNA-binding domain and AraC-containing proteins</fullName>
    </submittedName>
</protein>
<dbReference type="PROSITE" id="PS51819">
    <property type="entry name" value="VOC"/>
    <property type="match status" value="1"/>
</dbReference>
<evidence type="ECO:0000259" key="4">
    <source>
        <dbReference type="PROSITE" id="PS01124"/>
    </source>
</evidence>